<dbReference type="UniPathway" id="UPA00047">
    <property type="reaction ID" value="UER00058"/>
</dbReference>
<evidence type="ECO:0000256" key="12">
    <source>
        <dbReference type="ARBA" id="ARBA00048798"/>
    </source>
</evidence>
<comment type="pathway">
    <text evidence="4">Amino-acid biosynthesis; L-leucine biosynthesis; L-leucine from 3-methyl-2-oxobutanoate: step 4/4.</text>
</comment>
<keyword evidence="7 17" id="KW-0028">Amino-acid biosynthesis</keyword>
<evidence type="ECO:0000256" key="13">
    <source>
        <dbReference type="ARBA" id="ARBA00049229"/>
    </source>
</evidence>
<dbReference type="PIRSF" id="PIRSF006468">
    <property type="entry name" value="BCAT1"/>
    <property type="match status" value="1"/>
</dbReference>
<evidence type="ECO:0000313" key="18">
    <source>
        <dbReference type="EMBL" id="AJW76706.1"/>
    </source>
</evidence>
<comment type="catalytic activity">
    <reaction evidence="12 17">
        <text>L-isoleucine + 2-oxoglutarate = (S)-3-methyl-2-oxopentanoate + L-glutamate</text>
        <dbReference type="Rhea" id="RHEA:24801"/>
        <dbReference type="ChEBI" id="CHEBI:16810"/>
        <dbReference type="ChEBI" id="CHEBI:29985"/>
        <dbReference type="ChEBI" id="CHEBI:35146"/>
        <dbReference type="ChEBI" id="CHEBI:58045"/>
        <dbReference type="EC" id="2.6.1.42"/>
    </reaction>
</comment>
<dbReference type="InterPro" id="IPR018300">
    <property type="entry name" value="Aminotrans_IV_CS"/>
</dbReference>
<evidence type="ECO:0000256" key="10">
    <source>
        <dbReference type="ARBA" id="ARBA00023304"/>
    </source>
</evidence>
<dbReference type="InterPro" id="IPR036038">
    <property type="entry name" value="Aminotransferase-like"/>
</dbReference>
<comment type="pathway">
    <text evidence="3">Amino-acid biosynthesis; L-valine biosynthesis; L-valine from pyruvate: step 4/4.</text>
</comment>
<dbReference type="PROSITE" id="PS00770">
    <property type="entry name" value="AA_TRANSFER_CLASS_4"/>
    <property type="match status" value="1"/>
</dbReference>
<dbReference type="SUPFAM" id="SSF56752">
    <property type="entry name" value="D-aminoacid aminotransferase-like PLP-dependent enzymes"/>
    <property type="match status" value="1"/>
</dbReference>
<comment type="cofactor">
    <cofactor evidence="1 16">
        <name>pyridoxal 5'-phosphate</name>
        <dbReference type="ChEBI" id="CHEBI:597326"/>
    </cofactor>
</comment>
<evidence type="ECO:0000256" key="3">
    <source>
        <dbReference type="ARBA" id="ARBA00004931"/>
    </source>
</evidence>
<dbReference type="EMBL" id="KP769807">
    <property type="protein sequence ID" value="AJW76706.1"/>
    <property type="molecule type" value="Genomic_DNA"/>
</dbReference>
<name>A0A0D5CCB2_9ACTN</name>
<dbReference type="InterPro" id="IPR001544">
    <property type="entry name" value="Aminotrans_IV"/>
</dbReference>
<dbReference type="GO" id="GO:0052654">
    <property type="term" value="F:L-leucine-2-oxoglutarate transaminase activity"/>
    <property type="evidence" value="ECO:0007669"/>
    <property type="project" value="RHEA"/>
</dbReference>
<dbReference type="Pfam" id="PF01063">
    <property type="entry name" value="Aminotran_4"/>
    <property type="match status" value="1"/>
</dbReference>
<evidence type="ECO:0000256" key="16">
    <source>
        <dbReference type="RuleBase" id="RU004516"/>
    </source>
</evidence>
<dbReference type="GO" id="GO:0009097">
    <property type="term" value="P:isoleucine biosynthetic process"/>
    <property type="evidence" value="ECO:0007669"/>
    <property type="project" value="UniProtKB-UniPathway"/>
</dbReference>
<dbReference type="UniPathway" id="UPA00048">
    <property type="reaction ID" value="UER00073"/>
</dbReference>
<dbReference type="GO" id="GO:0052655">
    <property type="term" value="F:L-valine-2-oxoglutarate transaminase activity"/>
    <property type="evidence" value="ECO:0007669"/>
    <property type="project" value="RHEA"/>
</dbReference>
<dbReference type="AlphaFoldDB" id="A0A0D5CCB2"/>
<keyword evidence="8 17" id="KW-0808">Transferase</keyword>
<dbReference type="Gene3D" id="3.20.10.10">
    <property type="entry name" value="D-amino Acid Aminotransferase, subunit A, domain 2"/>
    <property type="match status" value="1"/>
</dbReference>
<dbReference type="UniPathway" id="UPA00049">
    <property type="reaction ID" value="UER00062"/>
</dbReference>
<dbReference type="GO" id="GO:0009099">
    <property type="term" value="P:L-valine biosynthetic process"/>
    <property type="evidence" value="ECO:0007669"/>
    <property type="project" value="UniProtKB-UniPathway"/>
</dbReference>
<evidence type="ECO:0000256" key="5">
    <source>
        <dbReference type="ARBA" id="ARBA00009320"/>
    </source>
</evidence>
<proteinExistence type="inferred from homology"/>
<evidence type="ECO:0000256" key="7">
    <source>
        <dbReference type="ARBA" id="ARBA00022605"/>
    </source>
</evidence>
<evidence type="ECO:0000256" key="4">
    <source>
        <dbReference type="ARBA" id="ARBA00005072"/>
    </source>
</evidence>
<keyword evidence="9 16" id="KW-0663">Pyridoxal phosphate</keyword>
<dbReference type="GO" id="GO:0052656">
    <property type="term" value="F:L-isoleucine-2-oxoglutarate transaminase activity"/>
    <property type="evidence" value="ECO:0007669"/>
    <property type="project" value="RHEA"/>
</dbReference>
<evidence type="ECO:0000256" key="6">
    <source>
        <dbReference type="ARBA" id="ARBA00022576"/>
    </source>
</evidence>
<evidence type="ECO:0000256" key="2">
    <source>
        <dbReference type="ARBA" id="ARBA00004824"/>
    </source>
</evidence>
<accession>A0A0D5CCB2</accession>
<protein>
    <recommendedName>
        <fullName evidence="17">Branched-chain-amino-acid aminotransferase</fullName>
        <ecNumber evidence="17">2.6.1.42</ecNumber>
    </recommendedName>
</protein>
<evidence type="ECO:0000256" key="17">
    <source>
        <dbReference type="RuleBase" id="RU004517"/>
    </source>
</evidence>
<evidence type="ECO:0000256" key="11">
    <source>
        <dbReference type="ARBA" id="ARBA00048212"/>
    </source>
</evidence>
<evidence type="ECO:0000256" key="1">
    <source>
        <dbReference type="ARBA" id="ARBA00001933"/>
    </source>
</evidence>
<dbReference type="PANTHER" id="PTHR11825:SF44">
    <property type="entry name" value="BRANCHED-CHAIN-AMINO-ACID AMINOTRANSFERASE"/>
    <property type="match status" value="1"/>
</dbReference>
<dbReference type="CDD" id="cd01557">
    <property type="entry name" value="BCAT_beta_family"/>
    <property type="match status" value="1"/>
</dbReference>
<comment type="catalytic activity">
    <reaction evidence="11 17">
        <text>L-valine + 2-oxoglutarate = 3-methyl-2-oxobutanoate + L-glutamate</text>
        <dbReference type="Rhea" id="RHEA:24813"/>
        <dbReference type="ChEBI" id="CHEBI:11851"/>
        <dbReference type="ChEBI" id="CHEBI:16810"/>
        <dbReference type="ChEBI" id="CHEBI:29985"/>
        <dbReference type="ChEBI" id="CHEBI:57762"/>
        <dbReference type="EC" id="2.6.1.42"/>
    </reaction>
</comment>
<dbReference type="GO" id="GO:0009098">
    <property type="term" value="P:L-leucine biosynthetic process"/>
    <property type="evidence" value="ECO:0007669"/>
    <property type="project" value="UniProtKB-UniPathway"/>
</dbReference>
<dbReference type="SMR" id="A0A0D5CCB2"/>
<evidence type="ECO:0000256" key="9">
    <source>
        <dbReference type="ARBA" id="ARBA00022898"/>
    </source>
</evidence>
<evidence type="ECO:0000256" key="8">
    <source>
        <dbReference type="ARBA" id="ARBA00022679"/>
    </source>
</evidence>
<organism evidence="18">
    <name type="scientific">Streptomyces scopuliridis</name>
    <dbReference type="NCBI Taxonomy" id="452529"/>
    <lineage>
        <taxon>Bacteria</taxon>
        <taxon>Bacillati</taxon>
        <taxon>Actinomycetota</taxon>
        <taxon>Actinomycetes</taxon>
        <taxon>Kitasatosporales</taxon>
        <taxon>Streptomycetaceae</taxon>
        <taxon>Streptomyces</taxon>
    </lineage>
</organism>
<comment type="similarity">
    <text evidence="5 15">Belongs to the class-IV pyridoxal-phosphate-dependent aminotransferase family.</text>
</comment>
<evidence type="ECO:0000256" key="15">
    <source>
        <dbReference type="RuleBase" id="RU004106"/>
    </source>
</evidence>
<dbReference type="NCBIfam" id="NF009897">
    <property type="entry name" value="PRK13357.1"/>
    <property type="match status" value="1"/>
</dbReference>
<dbReference type="EC" id="2.6.1.42" evidence="17"/>
<keyword evidence="6 17" id="KW-0032">Aminotransferase</keyword>
<dbReference type="NCBIfam" id="TIGR01123">
    <property type="entry name" value="ilvE_II"/>
    <property type="match status" value="1"/>
</dbReference>
<dbReference type="Gene3D" id="3.30.470.10">
    <property type="match status" value="1"/>
</dbReference>
<dbReference type="InterPro" id="IPR005786">
    <property type="entry name" value="B_amino_transII"/>
</dbReference>
<comment type="catalytic activity">
    <reaction evidence="13 17">
        <text>L-leucine + 2-oxoglutarate = 4-methyl-2-oxopentanoate + L-glutamate</text>
        <dbReference type="Rhea" id="RHEA:18321"/>
        <dbReference type="ChEBI" id="CHEBI:16810"/>
        <dbReference type="ChEBI" id="CHEBI:17865"/>
        <dbReference type="ChEBI" id="CHEBI:29985"/>
        <dbReference type="ChEBI" id="CHEBI:57427"/>
        <dbReference type="EC" id="2.6.1.42"/>
    </reaction>
</comment>
<feature type="modified residue" description="N6-(pyridoxal phosphate)lysine" evidence="14">
    <location>
        <position position="198"/>
    </location>
</feature>
<dbReference type="PANTHER" id="PTHR11825">
    <property type="entry name" value="SUBGROUP IIII AMINOTRANSFERASE"/>
    <property type="match status" value="1"/>
</dbReference>
<dbReference type="InterPro" id="IPR043132">
    <property type="entry name" value="BCAT-like_C"/>
</dbReference>
<comment type="pathway">
    <text evidence="2">Amino-acid biosynthesis; L-isoleucine biosynthesis; L-isoleucine from 2-oxobutanoate: step 4/4.</text>
</comment>
<keyword evidence="10 17" id="KW-0100">Branched-chain amino acid biosynthesis</keyword>
<reference evidence="18" key="1">
    <citation type="journal article" date="2015" name="J. Nat. Prod.">
        <title>Identification of the Biosynthetic Gene Cluster for the Anti-infective Desotamides and Production of a New Analogue in a Heterologous Host.</title>
        <authorList>
            <person name="Li Q."/>
            <person name="Song Y."/>
            <person name="Qin X."/>
            <person name="Zhang X."/>
            <person name="Sun A."/>
            <person name="Ju J."/>
        </authorList>
    </citation>
    <scope>NUCLEOTIDE SEQUENCE</scope>
    <source>
        <strain evidence="18">SCSIO ZJ46</strain>
    </source>
</reference>
<dbReference type="InterPro" id="IPR033939">
    <property type="entry name" value="BCAT_family"/>
</dbReference>
<evidence type="ECO:0000256" key="14">
    <source>
        <dbReference type="PIRSR" id="PIRSR006468-1"/>
    </source>
</evidence>
<sequence>MHIVTTPVARPLTAQERTERCAAPAFGTAFTEHMVSARWNPEQGWHDAELVPYGPLLLDPATVGLHYGQVVFEGLKAFRSHTGEVAVFRPDAHAERMRASARRLMMPEPPEELFLAAVDALVAQDQEWIPDDPGMSLYLRPILFASERTLALRPAREYRFLLVAFITEGYFGPAQRPVRVWVTDEYSRAAAGGTGAAKCAGNYAGSLLAQEEAQRKGCDQVVWLDPVERNWVEEMGGMNLFFVYEAGGSARLVTPPLTGSLLPGVTRDALLRLAPTLGVPVSEAPLSLEQWRADCASGAITEVFACGTAARISPVNEVSTKDGSWTIGAGAPAEGGVAAGEVTGRLSAALFGIQRGELPDSHSWMRPVSPARQSAIT</sequence>
<dbReference type="InterPro" id="IPR043131">
    <property type="entry name" value="BCAT-like_N"/>
</dbReference>